<dbReference type="Proteomes" id="UP001080333">
    <property type="component" value="Unassembled WGS sequence"/>
</dbReference>
<gene>
    <name evidence="1" type="ORF">D0502_02280</name>
</gene>
<evidence type="ECO:0000313" key="1">
    <source>
        <dbReference type="EMBL" id="MCX7578227.1"/>
    </source>
</evidence>
<accession>A0A9X3IP85</accession>
<protein>
    <recommendedName>
        <fullName evidence="3">Pyruvate kinase C-terminal domain-containing protein</fullName>
    </recommendedName>
</protein>
<reference evidence="1" key="1">
    <citation type="submission" date="2018-08" db="EMBL/GenBank/DDBJ databases">
        <title>Draft genome sequences of Leuconostoc spp. and Weissella spp. with biocontrol potential.</title>
        <authorList>
            <person name="Lo R."/>
            <person name="Ho V.T.T."/>
            <person name="Turner M.S."/>
        </authorList>
    </citation>
    <scope>NUCLEOTIDE SEQUENCE</scope>
    <source>
        <strain evidence="1">156</strain>
    </source>
</reference>
<comment type="caution">
    <text evidence="1">The sequence shown here is derived from an EMBL/GenBank/DDBJ whole genome shotgun (WGS) entry which is preliminary data.</text>
</comment>
<dbReference type="InterPro" id="IPR036918">
    <property type="entry name" value="Pyrv_Knase_C_sf"/>
</dbReference>
<evidence type="ECO:0000313" key="2">
    <source>
        <dbReference type="Proteomes" id="UP001080333"/>
    </source>
</evidence>
<dbReference type="RefSeq" id="WP_267286914.1">
    <property type="nucleotide sequence ID" value="NZ_QVOQ01000005.1"/>
</dbReference>
<name>A0A9X3IP85_9LACO</name>
<proteinExistence type="predicted"/>
<sequence>MFSTPIVDSLDELIKSAVKYSKNTGIDKILIFSQNGESGLKLKKYVDELNPSVQVVTIMFPANEPVFIENEEGHVEEVIPNDINSDINSKLLKENVQVIFGTLPLDNVVVPGVPNSINLTIKNTLSMFTPGLQLAVQAVLIATDHGVLNFGEPVISIVGDVAISASAANSRLIFHSEYGLKIDSIIAKKQ</sequence>
<organism evidence="1 2">
    <name type="scientific">Leuconostoc falkenbergense</name>
    <dbReference type="NCBI Taxonomy" id="2766470"/>
    <lineage>
        <taxon>Bacteria</taxon>
        <taxon>Bacillati</taxon>
        <taxon>Bacillota</taxon>
        <taxon>Bacilli</taxon>
        <taxon>Lactobacillales</taxon>
        <taxon>Lactobacillaceae</taxon>
        <taxon>Leuconostoc</taxon>
    </lineage>
</organism>
<dbReference type="Gene3D" id="3.40.1380.20">
    <property type="entry name" value="Pyruvate kinase, C-terminal domain"/>
    <property type="match status" value="1"/>
</dbReference>
<dbReference type="EMBL" id="QVOQ01000005">
    <property type="protein sequence ID" value="MCX7578227.1"/>
    <property type="molecule type" value="Genomic_DNA"/>
</dbReference>
<evidence type="ECO:0008006" key="3">
    <source>
        <dbReference type="Google" id="ProtNLM"/>
    </source>
</evidence>
<dbReference type="AlphaFoldDB" id="A0A9X3IP85"/>
<dbReference type="SUPFAM" id="SSF52935">
    <property type="entry name" value="PK C-terminal domain-like"/>
    <property type="match status" value="1"/>
</dbReference>